<feature type="non-terminal residue" evidence="1">
    <location>
        <position position="209"/>
    </location>
</feature>
<dbReference type="EMBL" id="JBAPLV010000074">
    <property type="protein sequence ID" value="MEI4281469.1"/>
    <property type="molecule type" value="Genomic_DNA"/>
</dbReference>
<dbReference type="RefSeq" id="WP_419146496.1">
    <property type="nucleotide sequence ID" value="NZ_JBAPLV010000074.1"/>
</dbReference>
<evidence type="ECO:0008006" key="3">
    <source>
        <dbReference type="Google" id="ProtNLM"/>
    </source>
</evidence>
<keyword evidence="2" id="KW-1185">Reference proteome</keyword>
<dbReference type="Pfam" id="PF08310">
    <property type="entry name" value="LGFP"/>
    <property type="match status" value="4"/>
</dbReference>
<name>A0ABU8ECW0_9ACTN</name>
<proteinExistence type="predicted"/>
<sequence>MTGAVLTAWIAQGYEVGPLGYPTGDPRTVAGGTVQDFQGGTLYSHPAAGTRTVGTAYAAAHQAAGGPAGPLGYPTSGLICGLRGGGCGQVFQGGRIYSTTATGAHAVSGAIQDAWIAQGWETGALGYPTGEARTVAGGTTQDFQGGSITTSAATGTHTVLAAYQTPLQAAGGVTGPLGLPVTDLICGMRSSGCGQVFQGGRIYSTPTTG</sequence>
<evidence type="ECO:0000313" key="1">
    <source>
        <dbReference type="EMBL" id="MEI4281469.1"/>
    </source>
</evidence>
<dbReference type="InterPro" id="IPR013207">
    <property type="entry name" value="LGFP"/>
</dbReference>
<feature type="non-terminal residue" evidence="1">
    <location>
        <position position="1"/>
    </location>
</feature>
<reference evidence="1 2" key="1">
    <citation type="submission" date="2024-03" db="EMBL/GenBank/DDBJ databases">
        <title>Draft genome sequence of Klenkia terrae.</title>
        <authorList>
            <person name="Duangmal K."/>
            <person name="Chantavorakit T."/>
        </authorList>
    </citation>
    <scope>NUCLEOTIDE SEQUENCE [LARGE SCALE GENOMIC DNA]</scope>
    <source>
        <strain evidence="1 2">JCM 17786</strain>
    </source>
</reference>
<accession>A0ABU8ECW0</accession>
<protein>
    <recommendedName>
        <fullName evidence="3">LGFP repeat-containing protein</fullName>
    </recommendedName>
</protein>
<dbReference type="Proteomes" id="UP001373496">
    <property type="component" value="Unassembled WGS sequence"/>
</dbReference>
<evidence type="ECO:0000313" key="2">
    <source>
        <dbReference type="Proteomes" id="UP001373496"/>
    </source>
</evidence>
<organism evidence="1 2">
    <name type="scientific">Klenkia terrae</name>
    <dbReference type="NCBI Taxonomy" id="1052259"/>
    <lineage>
        <taxon>Bacteria</taxon>
        <taxon>Bacillati</taxon>
        <taxon>Actinomycetota</taxon>
        <taxon>Actinomycetes</taxon>
        <taxon>Geodermatophilales</taxon>
        <taxon>Geodermatophilaceae</taxon>
        <taxon>Klenkia</taxon>
    </lineage>
</organism>
<gene>
    <name evidence="1" type="ORF">UXQ13_23585</name>
</gene>
<comment type="caution">
    <text evidence="1">The sequence shown here is derived from an EMBL/GenBank/DDBJ whole genome shotgun (WGS) entry which is preliminary data.</text>
</comment>